<reference evidence="10" key="1">
    <citation type="journal article" date="2019" name="Int. J. Syst. Evol. Microbiol.">
        <title>The Global Catalogue of Microorganisms (GCM) 10K type strain sequencing project: providing services to taxonomists for standard genome sequencing and annotation.</title>
        <authorList>
            <consortium name="The Broad Institute Genomics Platform"/>
            <consortium name="The Broad Institute Genome Sequencing Center for Infectious Disease"/>
            <person name="Wu L."/>
            <person name="Ma J."/>
        </authorList>
    </citation>
    <scope>NUCLEOTIDE SEQUENCE [LARGE SCALE GENOMIC DNA]</scope>
    <source>
        <strain evidence="10">JCM 18304</strain>
    </source>
</reference>
<feature type="region of interest" description="Disordered" evidence="5">
    <location>
        <begin position="54"/>
        <end position="86"/>
    </location>
</feature>
<feature type="signal peptide" evidence="7">
    <location>
        <begin position="1"/>
        <end position="25"/>
    </location>
</feature>
<sequence>MRIARIISALAGALAIVAAPAVAHAQNEYPPTGPSLTLSSTTINEGATVTLTGQNFTPNDPGQITGTRRPVAAGAPGTTSHHSNGNGAGWTTVAYKMPLADDGAQVLPMTTTVRADGTFSVLLRFNDPGVFDISAADAHNLGASVTLTVLATNLPVTGDSLTPWGIGGGALLVAGAGLYLIARRRRQRADGDPGAPQLAG</sequence>
<dbReference type="PROSITE" id="PS50847">
    <property type="entry name" value="GRAM_POS_ANCHORING"/>
    <property type="match status" value="1"/>
</dbReference>
<dbReference type="InterPro" id="IPR019931">
    <property type="entry name" value="LPXTG_anchor"/>
</dbReference>
<evidence type="ECO:0000256" key="3">
    <source>
        <dbReference type="ARBA" id="ARBA00022729"/>
    </source>
</evidence>
<evidence type="ECO:0000259" key="8">
    <source>
        <dbReference type="PROSITE" id="PS50847"/>
    </source>
</evidence>
<dbReference type="RefSeq" id="WP_345626737.1">
    <property type="nucleotide sequence ID" value="NZ_BAABJQ010000003.1"/>
</dbReference>
<organism evidence="9 10">
    <name type="scientific">Rugosimonospora acidiphila</name>
    <dbReference type="NCBI Taxonomy" id="556531"/>
    <lineage>
        <taxon>Bacteria</taxon>
        <taxon>Bacillati</taxon>
        <taxon>Actinomycetota</taxon>
        <taxon>Actinomycetes</taxon>
        <taxon>Micromonosporales</taxon>
        <taxon>Micromonosporaceae</taxon>
        <taxon>Rugosimonospora</taxon>
    </lineage>
</organism>
<feature type="compositionally biased region" description="Polar residues" evidence="5">
    <location>
        <begin position="54"/>
        <end position="66"/>
    </location>
</feature>
<evidence type="ECO:0000256" key="7">
    <source>
        <dbReference type="SAM" id="SignalP"/>
    </source>
</evidence>
<evidence type="ECO:0000256" key="2">
    <source>
        <dbReference type="ARBA" id="ARBA00022525"/>
    </source>
</evidence>
<keyword evidence="3 7" id="KW-0732">Signal</keyword>
<evidence type="ECO:0000256" key="1">
    <source>
        <dbReference type="ARBA" id="ARBA00022512"/>
    </source>
</evidence>
<evidence type="ECO:0000256" key="5">
    <source>
        <dbReference type="SAM" id="MobiDB-lite"/>
    </source>
</evidence>
<comment type="caution">
    <text evidence="9">The sequence shown here is derived from an EMBL/GenBank/DDBJ whole genome shotgun (WGS) entry which is preliminary data.</text>
</comment>
<dbReference type="NCBIfam" id="TIGR01167">
    <property type="entry name" value="LPXTG_anchor"/>
    <property type="match status" value="1"/>
</dbReference>
<keyword evidence="4" id="KW-0572">Peptidoglycan-anchor</keyword>
<keyword evidence="6" id="KW-1133">Transmembrane helix</keyword>
<evidence type="ECO:0000313" key="9">
    <source>
        <dbReference type="EMBL" id="GAA5179981.1"/>
    </source>
</evidence>
<feature type="domain" description="Gram-positive cocci surface proteins LPxTG" evidence="8">
    <location>
        <begin position="154"/>
        <end position="192"/>
    </location>
</feature>
<dbReference type="Proteomes" id="UP001501570">
    <property type="component" value="Unassembled WGS sequence"/>
</dbReference>
<evidence type="ECO:0000313" key="10">
    <source>
        <dbReference type="Proteomes" id="UP001501570"/>
    </source>
</evidence>
<dbReference type="Pfam" id="PF00746">
    <property type="entry name" value="Gram_pos_anchor"/>
    <property type="match status" value="1"/>
</dbReference>
<keyword evidence="6" id="KW-0472">Membrane</keyword>
<dbReference type="EMBL" id="BAABJQ010000003">
    <property type="protein sequence ID" value="GAA5179981.1"/>
    <property type="molecule type" value="Genomic_DNA"/>
</dbReference>
<keyword evidence="1" id="KW-0134">Cell wall</keyword>
<gene>
    <name evidence="9" type="ORF">GCM10023322_11240</name>
</gene>
<feature type="transmembrane region" description="Helical" evidence="6">
    <location>
        <begin position="161"/>
        <end position="182"/>
    </location>
</feature>
<keyword evidence="6" id="KW-0812">Transmembrane</keyword>
<name>A0ABP9RL77_9ACTN</name>
<evidence type="ECO:0000256" key="4">
    <source>
        <dbReference type="ARBA" id="ARBA00023088"/>
    </source>
</evidence>
<feature type="chain" id="PRO_5047320096" description="Gram-positive cocci surface proteins LPxTG domain-containing protein" evidence="7">
    <location>
        <begin position="26"/>
        <end position="200"/>
    </location>
</feature>
<accession>A0ABP9RL77</accession>
<keyword evidence="2" id="KW-0964">Secreted</keyword>
<keyword evidence="10" id="KW-1185">Reference proteome</keyword>
<evidence type="ECO:0000256" key="6">
    <source>
        <dbReference type="SAM" id="Phobius"/>
    </source>
</evidence>
<protein>
    <recommendedName>
        <fullName evidence="8">Gram-positive cocci surface proteins LPxTG domain-containing protein</fullName>
    </recommendedName>
</protein>
<proteinExistence type="predicted"/>